<feature type="compositionally biased region" description="Basic residues" evidence="1">
    <location>
        <begin position="78"/>
        <end position="87"/>
    </location>
</feature>
<accession>A0A645EKK2</accession>
<sequence>MVRREGCDPQTVVDPDHQGERRLHRRIFRAGRRFAHRAAARHDHQHGRGTRRHDQCVPLRRIDPDFPEGAGPREGFHAARRRSRRGIRSGDRDRTRQRRAARRLPLQSGQHQNHPRAGRNPGCAGADRFLHQLQLPRPRDGGDDAQGPQGVRLGHALHRSRQPPGARNAGPQRNAGRHHRRRRAHPRNRLRTVYRTGAEPGRRHRFGAHLQPQLRRADRDEGRPGLSGQPRNGGRHRAHRRIRRSARNRRRISECGGAGSF</sequence>
<name>A0A645EKK2_9ZZZZ</name>
<evidence type="ECO:0000313" key="2">
    <source>
        <dbReference type="EMBL" id="MPN02511.1"/>
    </source>
</evidence>
<feature type="region of interest" description="Disordered" evidence="1">
    <location>
        <begin position="1"/>
        <end position="20"/>
    </location>
</feature>
<comment type="caution">
    <text evidence="2">The sequence shown here is derived from an EMBL/GenBank/DDBJ whole genome shotgun (WGS) entry which is preliminary data.</text>
</comment>
<feature type="region of interest" description="Disordered" evidence="1">
    <location>
        <begin position="37"/>
        <end position="125"/>
    </location>
</feature>
<feature type="compositionally biased region" description="Basic residues" evidence="1">
    <location>
        <begin position="37"/>
        <end position="51"/>
    </location>
</feature>
<reference evidence="2" key="1">
    <citation type="submission" date="2019-08" db="EMBL/GenBank/DDBJ databases">
        <authorList>
            <person name="Kucharzyk K."/>
            <person name="Murdoch R.W."/>
            <person name="Higgins S."/>
            <person name="Loffler F."/>
        </authorList>
    </citation>
    <scope>NUCLEOTIDE SEQUENCE</scope>
</reference>
<feature type="compositionally biased region" description="Basic residues" evidence="1">
    <location>
        <begin position="233"/>
        <end position="250"/>
    </location>
</feature>
<dbReference type="AlphaFoldDB" id="A0A645EKK2"/>
<gene>
    <name evidence="2" type="ORF">SDC9_149727</name>
</gene>
<feature type="region of interest" description="Disordered" evidence="1">
    <location>
        <begin position="157"/>
        <end position="261"/>
    </location>
</feature>
<proteinExistence type="predicted"/>
<feature type="compositionally biased region" description="Basic residues" evidence="1">
    <location>
        <begin position="175"/>
        <end position="192"/>
    </location>
</feature>
<feature type="compositionally biased region" description="Basic and acidic residues" evidence="1">
    <location>
        <begin position="52"/>
        <end position="64"/>
    </location>
</feature>
<protein>
    <submittedName>
        <fullName evidence="2">Uncharacterized protein</fullName>
    </submittedName>
</protein>
<organism evidence="2">
    <name type="scientific">bioreactor metagenome</name>
    <dbReference type="NCBI Taxonomy" id="1076179"/>
    <lineage>
        <taxon>unclassified sequences</taxon>
        <taxon>metagenomes</taxon>
        <taxon>ecological metagenomes</taxon>
    </lineage>
</organism>
<dbReference type="EMBL" id="VSSQ01048468">
    <property type="protein sequence ID" value="MPN02511.1"/>
    <property type="molecule type" value="Genomic_DNA"/>
</dbReference>
<evidence type="ECO:0000256" key="1">
    <source>
        <dbReference type="SAM" id="MobiDB-lite"/>
    </source>
</evidence>